<evidence type="ECO:0000256" key="1">
    <source>
        <dbReference type="SAM" id="MobiDB-lite"/>
    </source>
</evidence>
<comment type="caution">
    <text evidence="3">The sequence shown here is derived from an EMBL/GenBank/DDBJ whole genome shotgun (WGS) entry which is preliminary data.</text>
</comment>
<keyword evidence="4" id="KW-1185">Reference proteome</keyword>
<keyword evidence="2" id="KW-0732">Signal</keyword>
<feature type="compositionally biased region" description="Polar residues" evidence="1">
    <location>
        <begin position="365"/>
        <end position="375"/>
    </location>
</feature>
<protein>
    <submittedName>
        <fullName evidence="3">Chemotaxis protein MotC</fullName>
    </submittedName>
</protein>
<dbReference type="RefSeq" id="WP_307159182.1">
    <property type="nucleotide sequence ID" value="NZ_JAUSWH010000011.1"/>
</dbReference>
<evidence type="ECO:0000313" key="3">
    <source>
        <dbReference type="EMBL" id="MDQ0456999.1"/>
    </source>
</evidence>
<accession>A0ABU0IIG6</accession>
<dbReference type="Proteomes" id="UP001235269">
    <property type="component" value="Unassembled WGS sequence"/>
</dbReference>
<gene>
    <name evidence="3" type="ORF">QO005_003344</name>
</gene>
<feature type="compositionally biased region" description="Low complexity" evidence="1">
    <location>
        <begin position="380"/>
        <end position="396"/>
    </location>
</feature>
<feature type="signal peptide" evidence="2">
    <location>
        <begin position="1"/>
        <end position="26"/>
    </location>
</feature>
<sequence>MRSGRDLIHRALLLLALAGTASVAEAQEDERLPPYLMMRSLEYVQDLVVQGDHSASEMQRFVLSRLDKRLRNATADTFEDPRNVDAALLYAMSGGNPATLDYLVARDINGHFDNRVTDVLRKYLAGKGVLMMGSIADLLPVYKNSRLAPYLALVAGNVTIAKDPAKALNYYDWARLTAPGTIVEEAALRRSLSIALDTGKIEPALGYANRYARRFLYSPYASQFVDLFVQLVVDHDDKLDQTAVLETVAAMDSARQKEVYLRIARKAAIGGKVALAAQAADRANQLSGLPGGGDPQALLYGGVARLPTEDVQNALNSMASLPEDQLNQSDRALLNAARAIAQEIVRLPTAPPVAANEAPPPTMAVTPSDSLQQQDPAGKAVSAPVQPVAPASQQAAEAMPQKTDPSDAAFSGFVSDGRAKLEAIDKLLKGEGVN</sequence>
<feature type="region of interest" description="Disordered" evidence="1">
    <location>
        <begin position="352"/>
        <end position="411"/>
    </location>
</feature>
<dbReference type="EMBL" id="JAUSWH010000011">
    <property type="protein sequence ID" value="MDQ0456999.1"/>
    <property type="molecule type" value="Genomic_DNA"/>
</dbReference>
<name>A0ABU0IIG6_9HYPH</name>
<reference evidence="3 4" key="1">
    <citation type="submission" date="2023-07" db="EMBL/GenBank/DDBJ databases">
        <title>Genomic Encyclopedia of Type Strains, Phase IV (KMG-IV): sequencing the most valuable type-strain genomes for metagenomic binning, comparative biology and taxonomic classification.</title>
        <authorList>
            <person name="Goeker M."/>
        </authorList>
    </citation>
    <scope>NUCLEOTIDE SEQUENCE [LARGE SCALE GENOMIC DNA]</scope>
    <source>
        <strain evidence="3 4">DSM 100301</strain>
    </source>
</reference>
<evidence type="ECO:0000313" key="4">
    <source>
        <dbReference type="Proteomes" id="UP001235269"/>
    </source>
</evidence>
<evidence type="ECO:0000256" key="2">
    <source>
        <dbReference type="SAM" id="SignalP"/>
    </source>
</evidence>
<dbReference type="NCBIfam" id="NF009442">
    <property type="entry name" value="PRK12798.1-4"/>
    <property type="match status" value="1"/>
</dbReference>
<organism evidence="3 4">
    <name type="scientific">Rhizobium paknamense</name>
    <dbReference type="NCBI Taxonomy" id="1206817"/>
    <lineage>
        <taxon>Bacteria</taxon>
        <taxon>Pseudomonadati</taxon>
        <taxon>Pseudomonadota</taxon>
        <taxon>Alphaproteobacteria</taxon>
        <taxon>Hyphomicrobiales</taxon>
        <taxon>Rhizobiaceae</taxon>
        <taxon>Rhizobium/Agrobacterium group</taxon>
        <taxon>Rhizobium</taxon>
    </lineage>
</organism>
<feature type="chain" id="PRO_5046234903" evidence="2">
    <location>
        <begin position="27"/>
        <end position="434"/>
    </location>
</feature>
<proteinExistence type="predicted"/>